<evidence type="ECO:0000313" key="2">
    <source>
        <dbReference type="Proteomes" id="UP001163324"/>
    </source>
</evidence>
<comment type="caution">
    <text evidence="1">The sequence shown here is derived from an EMBL/GenBank/DDBJ whole genome shotgun (WGS) entry which is preliminary data.</text>
</comment>
<sequence>MANVGYALPHSRYLVSTSWLEKYFNFSFAGSFGFQITLAIAMNLMGFGIAGLTRRFLVYPSFCVWPRSLVTVALNQSLHNEENTTVAGPFKRLYSMTRYRFFLLAFSAMFVWFWFPEQIIAAVSLFNWLAWISPDNFTLTAITGLKKGLGFNPIPTFDWNIVVKNIDPLIVPFHVTFNMFLGTLLSAFMIIGLYWNNTYNTAYLPINTNLMFTNNGSSYNVTAILNEDGLLDEAAYQAYSPVYIAASSLTYYAAFFAVYSAVISYAICYHWNDIKLGFLSLWNSFKKDGKFNDYKDIHTHLMQSYREVPEWWYFILNVIAVALGVVSVACWDTHTSVGTVFFGIALALLFTIPTGIIFATTGIEVEYNVLAEFIGGAWQPGNALAVGITSPSGPPRSSWVANDMVDELLQGFWIRHRCPCARLCQRSQAGPLPQDSSAPNLLVSNSRK</sequence>
<organism evidence="1 2">
    <name type="scientific">Trichothecium roseum</name>
    <dbReference type="NCBI Taxonomy" id="47278"/>
    <lineage>
        <taxon>Eukaryota</taxon>
        <taxon>Fungi</taxon>
        <taxon>Dikarya</taxon>
        <taxon>Ascomycota</taxon>
        <taxon>Pezizomycotina</taxon>
        <taxon>Sordariomycetes</taxon>
        <taxon>Hypocreomycetidae</taxon>
        <taxon>Hypocreales</taxon>
        <taxon>Hypocreales incertae sedis</taxon>
        <taxon>Trichothecium</taxon>
    </lineage>
</organism>
<dbReference type="EMBL" id="CM047944">
    <property type="protein sequence ID" value="KAI9898812.1"/>
    <property type="molecule type" value="Genomic_DNA"/>
</dbReference>
<accession>A0ACC0UZ31</accession>
<gene>
    <name evidence="1" type="ORF">N3K66_005273</name>
</gene>
<name>A0ACC0UZ31_9HYPO</name>
<proteinExistence type="predicted"/>
<evidence type="ECO:0000313" key="1">
    <source>
        <dbReference type="EMBL" id="KAI9898812.1"/>
    </source>
</evidence>
<dbReference type="Proteomes" id="UP001163324">
    <property type="component" value="Chromosome 5"/>
</dbReference>
<protein>
    <submittedName>
        <fullName evidence="1">Uncharacterized protein</fullName>
    </submittedName>
</protein>
<keyword evidence="2" id="KW-1185">Reference proteome</keyword>
<reference evidence="1" key="1">
    <citation type="submission" date="2022-10" db="EMBL/GenBank/DDBJ databases">
        <title>Complete Genome of Trichothecium roseum strain YXFP-22015, a Plant Pathogen Isolated from Citrus.</title>
        <authorList>
            <person name="Wang Y."/>
            <person name="Zhu L."/>
        </authorList>
    </citation>
    <scope>NUCLEOTIDE SEQUENCE</scope>
    <source>
        <strain evidence="1">YXFP-22015</strain>
    </source>
</reference>